<accession>A0AAV7UVE6</accession>
<dbReference type="EMBL" id="JANPWB010000004">
    <property type="protein sequence ID" value="KAJ1192552.1"/>
    <property type="molecule type" value="Genomic_DNA"/>
</dbReference>
<feature type="region of interest" description="Disordered" evidence="1">
    <location>
        <begin position="94"/>
        <end position="153"/>
    </location>
</feature>
<protein>
    <submittedName>
        <fullName evidence="2">Uncharacterized protein</fullName>
    </submittedName>
</protein>
<organism evidence="2 3">
    <name type="scientific">Pleurodeles waltl</name>
    <name type="common">Iberian ribbed newt</name>
    <dbReference type="NCBI Taxonomy" id="8319"/>
    <lineage>
        <taxon>Eukaryota</taxon>
        <taxon>Metazoa</taxon>
        <taxon>Chordata</taxon>
        <taxon>Craniata</taxon>
        <taxon>Vertebrata</taxon>
        <taxon>Euteleostomi</taxon>
        <taxon>Amphibia</taxon>
        <taxon>Batrachia</taxon>
        <taxon>Caudata</taxon>
        <taxon>Salamandroidea</taxon>
        <taxon>Salamandridae</taxon>
        <taxon>Pleurodelinae</taxon>
        <taxon>Pleurodeles</taxon>
    </lineage>
</organism>
<proteinExistence type="predicted"/>
<reference evidence="2" key="1">
    <citation type="journal article" date="2022" name="bioRxiv">
        <title>Sequencing and chromosome-scale assembly of the giantPleurodeles waltlgenome.</title>
        <authorList>
            <person name="Brown T."/>
            <person name="Elewa A."/>
            <person name="Iarovenko S."/>
            <person name="Subramanian E."/>
            <person name="Araus A.J."/>
            <person name="Petzold A."/>
            <person name="Susuki M."/>
            <person name="Suzuki K.-i.T."/>
            <person name="Hayashi T."/>
            <person name="Toyoda A."/>
            <person name="Oliveira C."/>
            <person name="Osipova E."/>
            <person name="Leigh N.D."/>
            <person name="Simon A."/>
            <person name="Yun M.H."/>
        </authorList>
    </citation>
    <scope>NUCLEOTIDE SEQUENCE</scope>
    <source>
        <strain evidence="2">20211129_DDA</strain>
        <tissue evidence="2">Liver</tissue>
    </source>
</reference>
<feature type="compositionally biased region" description="Basic and acidic residues" evidence="1">
    <location>
        <begin position="114"/>
        <end position="124"/>
    </location>
</feature>
<keyword evidence="3" id="KW-1185">Reference proteome</keyword>
<dbReference type="Proteomes" id="UP001066276">
    <property type="component" value="Chromosome 2_2"/>
</dbReference>
<evidence type="ECO:0000313" key="2">
    <source>
        <dbReference type="EMBL" id="KAJ1192552.1"/>
    </source>
</evidence>
<feature type="region of interest" description="Disordered" evidence="1">
    <location>
        <begin position="24"/>
        <end position="64"/>
    </location>
</feature>
<gene>
    <name evidence="2" type="ORF">NDU88_001859</name>
</gene>
<name>A0AAV7UVE6_PLEWA</name>
<sequence length="153" mass="16906">MRRLLRRWIQECDREARRWMPDTLKMQQGPGATQKCWEREAGTQQESDPSYPGGITTQDTSDPEVLRAETTPILLPGDGRQRQPFHTVTWIQKEEQDGAEAGNAGTRVQTLGEAADRGGNHDVDGGVPDNGRGENSVEDLGSRARTAGQHRGT</sequence>
<comment type="caution">
    <text evidence="2">The sequence shown here is derived from an EMBL/GenBank/DDBJ whole genome shotgun (WGS) entry which is preliminary data.</text>
</comment>
<evidence type="ECO:0000313" key="3">
    <source>
        <dbReference type="Proteomes" id="UP001066276"/>
    </source>
</evidence>
<dbReference type="AlphaFoldDB" id="A0AAV7UVE6"/>
<evidence type="ECO:0000256" key="1">
    <source>
        <dbReference type="SAM" id="MobiDB-lite"/>
    </source>
</evidence>